<keyword evidence="3" id="KW-1185">Reference proteome</keyword>
<dbReference type="PROSITE" id="PS51257">
    <property type="entry name" value="PROKAR_LIPOPROTEIN"/>
    <property type="match status" value="1"/>
</dbReference>
<accession>A0ABP8I167</accession>
<comment type="caution">
    <text evidence="2">The sequence shown here is derived from an EMBL/GenBank/DDBJ whole genome shotgun (WGS) entry which is preliminary data.</text>
</comment>
<protein>
    <recommendedName>
        <fullName evidence="4">DUF4198 domain-containing protein</fullName>
    </recommendedName>
</protein>
<gene>
    <name evidence="2" type="ORF">GCM10023185_05760</name>
</gene>
<evidence type="ECO:0008006" key="4">
    <source>
        <dbReference type="Google" id="ProtNLM"/>
    </source>
</evidence>
<evidence type="ECO:0000313" key="2">
    <source>
        <dbReference type="EMBL" id="GAA4349214.1"/>
    </source>
</evidence>
<keyword evidence="1" id="KW-0732">Signal</keyword>
<dbReference type="Proteomes" id="UP001501153">
    <property type="component" value="Unassembled WGS sequence"/>
</dbReference>
<evidence type="ECO:0000256" key="1">
    <source>
        <dbReference type="SAM" id="SignalP"/>
    </source>
</evidence>
<reference evidence="3" key="1">
    <citation type="journal article" date="2019" name="Int. J. Syst. Evol. Microbiol.">
        <title>The Global Catalogue of Microorganisms (GCM) 10K type strain sequencing project: providing services to taxonomists for standard genome sequencing and annotation.</title>
        <authorList>
            <consortium name="The Broad Institute Genomics Platform"/>
            <consortium name="The Broad Institute Genome Sequencing Center for Infectious Disease"/>
            <person name="Wu L."/>
            <person name="Ma J."/>
        </authorList>
    </citation>
    <scope>NUCLEOTIDE SEQUENCE [LARGE SCALE GENOMIC DNA]</scope>
    <source>
        <strain evidence="3">JCM 17923</strain>
    </source>
</reference>
<name>A0ABP8I167_9BACT</name>
<sequence>MLFNPLRVKRLSLVAGLLALAATAACGQHSPHSAGTVKMAPDPPATHGMLLVGTQQVFASHLPMFNRPHDYQVWLELELDSATLKTYQTSRRAYPQEALYTLEPEKFVLPAMVAKPHPFRASLYRGHFERGGTAIVENVEVHIKKVLYFRQLNPQEAPPTHPAYLLLGNAQEQFLAHRIAGQPGYDQVLRVTVPKGKLTEQLKAQGLVSWEAAAGGPAPLKAPAGIKGHAAPGLRLEQSIYLEFDDLR</sequence>
<feature type="signal peptide" evidence="1">
    <location>
        <begin position="1"/>
        <end position="24"/>
    </location>
</feature>
<dbReference type="EMBL" id="BAABGZ010000010">
    <property type="protein sequence ID" value="GAA4349214.1"/>
    <property type="molecule type" value="Genomic_DNA"/>
</dbReference>
<dbReference type="RefSeq" id="WP_345233639.1">
    <property type="nucleotide sequence ID" value="NZ_BAABGZ010000010.1"/>
</dbReference>
<evidence type="ECO:0000313" key="3">
    <source>
        <dbReference type="Proteomes" id="UP001501153"/>
    </source>
</evidence>
<feature type="chain" id="PRO_5046336152" description="DUF4198 domain-containing protein" evidence="1">
    <location>
        <begin position="25"/>
        <end position="248"/>
    </location>
</feature>
<organism evidence="2 3">
    <name type="scientific">Hymenobacter saemangeumensis</name>
    <dbReference type="NCBI Taxonomy" id="1084522"/>
    <lineage>
        <taxon>Bacteria</taxon>
        <taxon>Pseudomonadati</taxon>
        <taxon>Bacteroidota</taxon>
        <taxon>Cytophagia</taxon>
        <taxon>Cytophagales</taxon>
        <taxon>Hymenobacteraceae</taxon>
        <taxon>Hymenobacter</taxon>
    </lineage>
</organism>
<proteinExistence type="predicted"/>